<feature type="compositionally biased region" description="Basic and acidic residues" evidence="1">
    <location>
        <begin position="56"/>
        <end position="69"/>
    </location>
</feature>
<dbReference type="EMBL" id="JBBNAG010000010">
    <property type="protein sequence ID" value="KAK9100475.1"/>
    <property type="molecule type" value="Genomic_DNA"/>
</dbReference>
<evidence type="ECO:0000256" key="1">
    <source>
        <dbReference type="SAM" id="MobiDB-lite"/>
    </source>
</evidence>
<protein>
    <submittedName>
        <fullName evidence="2">Uncharacterized protein</fullName>
    </submittedName>
</protein>
<dbReference type="AlphaFoldDB" id="A0AAP0EYB4"/>
<organism evidence="2 3">
    <name type="scientific">Stephania cephalantha</name>
    <dbReference type="NCBI Taxonomy" id="152367"/>
    <lineage>
        <taxon>Eukaryota</taxon>
        <taxon>Viridiplantae</taxon>
        <taxon>Streptophyta</taxon>
        <taxon>Embryophyta</taxon>
        <taxon>Tracheophyta</taxon>
        <taxon>Spermatophyta</taxon>
        <taxon>Magnoliopsida</taxon>
        <taxon>Ranunculales</taxon>
        <taxon>Menispermaceae</taxon>
        <taxon>Menispermoideae</taxon>
        <taxon>Cissampelideae</taxon>
        <taxon>Stephania</taxon>
    </lineage>
</organism>
<feature type="region of interest" description="Disordered" evidence="1">
    <location>
        <begin position="27"/>
        <end position="69"/>
    </location>
</feature>
<accession>A0AAP0EYB4</accession>
<gene>
    <name evidence="2" type="ORF">Scep_023905</name>
</gene>
<evidence type="ECO:0000313" key="2">
    <source>
        <dbReference type="EMBL" id="KAK9100475.1"/>
    </source>
</evidence>
<proteinExistence type="predicted"/>
<evidence type="ECO:0000313" key="3">
    <source>
        <dbReference type="Proteomes" id="UP001419268"/>
    </source>
</evidence>
<feature type="compositionally biased region" description="Polar residues" evidence="1">
    <location>
        <begin position="40"/>
        <end position="55"/>
    </location>
</feature>
<name>A0AAP0EYB4_9MAGN</name>
<dbReference type="Proteomes" id="UP001419268">
    <property type="component" value="Unassembled WGS sequence"/>
</dbReference>
<sequence>MSALEALIRFGDGLGWGVGRRRLRASEAPISGGGGDEIKQTSSQRRNRNRATSESCGERSGDGLGRHDGNNGGVLAAVMATDFKGDPLEDHDELIELVTSSEHSVHNISLPSLPWRSTAVKKMLTEEDIAHITCKYISDGQGVALPDEVQQEIPFRVIYRWIFQFHQVRTHLSRTFTAISSCLDHQVDRLRCIEDHMLPYI</sequence>
<comment type="caution">
    <text evidence="2">The sequence shown here is derived from an EMBL/GenBank/DDBJ whole genome shotgun (WGS) entry which is preliminary data.</text>
</comment>
<reference evidence="2 3" key="1">
    <citation type="submission" date="2024-01" db="EMBL/GenBank/DDBJ databases">
        <title>Genome assemblies of Stephania.</title>
        <authorList>
            <person name="Yang L."/>
        </authorList>
    </citation>
    <scope>NUCLEOTIDE SEQUENCE [LARGE SCALE GENOMIC DNA]</scope>
    <source>
        <strain evidence="2">JXDWG</strain>
        <tissue evidence="2">Leaf</tissue>
    </source>
</reference>
<keyword evidence="3" id="KW-1185">Reference proteome</keyword>